<protein>
    <submittedName>
        <fullName evidence="2">Uncharacterized protein</fullName>
    </submittedName>
</protein>
<reference evidence="2" key="1">
    <citation type="submission" date="2022-07" db="EMBL/GenBank/DDBJ databases">
        <title>Chromosome-level genome of Muraenolepis orangiensis.</title>
        <authorList>
            <person name="Kim J."/>
        </authorList>
    </citation>
    <scope>NUCLEOTIDE SEQUENCE</scope>
    <source>
        <strain evidence="2">KU_S4_2022</strain>
        <tissue evidence="2">Muscle</tissue>
    </source>
</reference>
<accession>A0A9Q0DQE5</accession>
<feature type="compositionally biased region" description="Basic and acidic residues" evidence="1">
    <location>
        <begin position="10"/>
        <end position="27"/>
    </location>
</feature>
<dbReference type="EMBL" id="JANIIK010000113">
    <property type="protein sequence ID" value="KAJ3592604.1"/>
    <property type="molecule type" value="Genomic_DNA"/>
</dbReference>
<dbReference type="PANTHER" id="PTHR46767:SF1">
    <property type="entry name" value="LIM DOMAIN ONLY PROTEIN 7"/>
    <property type="match status" value="1"/>
</dbReference>
<evidence type="ECO:0000256" key="1">
    <source>
        <dbReference type="SAM" id="MobiDB-lite"/>
    </source>
</evidence>
<dbReference type="AlphaFoldDB" id="A0A9Q0DQE5"/>
<sequence length="242" mass="26692">MDPTSGPKLVKCERRPLLGRQDPREPPDPVDYDSIAPDLSNDDMFSRRTLAFRSNADLAMLKTRLCPSRTRRHLFSSQPELNIVTRAHVRRGLGGVAPGDPDPEPAYPDIEQDDVVFRRASLEQAQRRRPLSGAPDHYAPMPVPEPWALPADLQARLLCPPCPLGPGGAARRPGATADPVTDDMLVRKLGPRSEGGARAASVPSVPAACSEGDLRKWRAIRESGQLRFKKRLMVERLAAMRM</sequence>
<comment type="caution">
    <text evidence="2">The sequence shown here is derived from an EMBL/GenBank/DDBJ whole genome shotgun (WGS) entry which is preliminary data.</text>
</comment>
<dbReference type="InterPro" id="IPR029978">
    <property type="entry name" value="LMO-7"/>
</dbReference>
<dbReference type="PANTHER" id="PTHR46767">
    <property type="entry name" value="LIM DOMAIN ONLY PROTEIN 7"/>
    <property type="match status" value="1"/>
</dbReference>
<evidence type="ECO:0000313" key="2">
    <source>
        <dbReference type="EMBL" id="KAJ3592604.1"/>
    </source>
</evidence>
<dbReference type="Proteomes" id="UP001148018">
    <property type="component" value="Unassembled WGS sequence"/>
</dbReference>
<dbReference type="GO" id="GO:0030155">
    <property type="term" value="P:regulation of cell adhesion"/>
    <property type="evidence" value="ECO:0007669"/>
    <property type="project" value="InterPro"/>
</dbReference>
<dbReference type="OrthoDB" id="15627at2759"/>
<evidence type="ECO:0000313" key="3">
    <source>
        <dbReference type="Proteomes" id="UP001148018"/>
    </source>
</evidence>
<feature type="region of interest" description="Disordered" evidence="1">
    <location>
        <begin position="1"/>
        <end position="41"/>
    </location>
</feature>
<organism evidence="2 3">
    <name type="scientific">Muraenolepis orangiensis</name>
    <name type="common">Patagonian moray cod</name>
    <dbReference type="NCBI Taxonomy" id="630683"/>
    <lineage>
        <taxon>Eukaryota</taxon>
        <taxon>Metazoa</taxon>
        <taxon>Chordata</taxon>
        <taxon>Craniata</taxon>
        <taxon>Vertebrata</taxon>
        <taxon>Euteleostomi</taxon>
        <taxon>Actinopterygii</taxon>
        <taxon>Neopterygii</taxon>
        <taxon>Teleostei</taxon>
        <taxon>Neoteleostei</taxon>
        <taxon>Acanthomorphata</taxon>
        <taxon>Zeiogadaria</taxon>
        <taxon>Gadariae</taxon>
        <taxon>Gadiformes</taxon>
        <taxon>Muraenolepidoidei</taxon>
        <taxon>Muraenolepididae</taxon>
        <taxon>Muraenolepis</taxon>
    </lineage>
</organism>
<gene>
    <name evidence="2" type="ORF">NHX12_007731</name>
</gene>
<dbReference type="GO" id="GO:0023051">
    <property type="term" value="P:regulation of signaling"/>
    <property type="evidence" value="ECO:0007669"/>
    <property type="project" value="InterPro"/>
</dbReference>
<proteinExistence type="predicted"/>
<name>A0A9Q0DQE5_9TELE</name>
<keyword evidence="3" id="KW-1185">Reference proteome</keyword>